<dbReference type="AlphaFoldDB" id="A0A1H1SXU3"/>
<dbReference type="Gene3D" id="3.50.30.50">
    <property type="entry name" value="Putative cyclase"/>
    <property type="match status" value="1"/>
</dbReference>
<dbReference type="Pfam" id="PF04199">
    <property type="entry name" value="Cyclase"/>
    <property type="match status" value="1"/>
</dbReference>
<dbReference type="PROSITE" id="PS51318">
    <property type="entry name" value="TAT"/>
    <property type="match status" value="1"/>
</dbReference>
<dbReference type="Proteomes" id="UP000199092">
    <property type="component" value="Chromosome I"/>
</dbReference>
<evidence type="ECO:0000313" key="1">
    <source>
        <dbReference type="EMBL" id="SDS52780.1"/>
    </source>
</evidence>
<gene>
    <name evidence="1" type="ORF">SAMN04488543_1896</name>
</gene>
<dbReference type="EMBL" id="LT629749">
    <property type="protein sequence ID" value="SDS52780.1"/>
    <property type="molecule type" value="Genomic_DNA"/>
</dbReference>
<evidence type="ECO:0000313" key="2">
    <source>
        <dbReference type="Proteomes" id="UP000199092"/>
    </source>
</evidence>
<dbReference type="InterPro" id="IPR007325">
    <property type="entry name" value="KFase/CYL"/>
</dbReference>
<dbReference type="InterPro" id="IPR006311">
    <property type="entry name" value="TAT_signal"/>
</dbReference>
<organism evidence="1 2">
    <name type="scientific">Friedmanniella luteola</name>
    <dbReference type="NCBI Taxonomy" id="546871"/>
    <lineage>
        <taxon>Bacteria</taxon>
        <taxon>Bacillati</taxon>
        <taxon>Actinomycetota</taxon>
        <taxon>Actinomycetes</taxon>
        <taxon>Propionibacteriales</taxon>
        <taxon>Nocardioidaceae</taxon>
        <taxon>Friedmanniella</taxon>
    </lineage>
</organism>
<keyword evidence="2" id="KW-1185">Reference proteome</keyword>
<dbReference type="RefSeq" id="WP_091412375.1">
    <property type="nucleotide sequence ID" value="NZ_LT629749.1"/>
</dbReference>
<proteinExistence type="predicted"/>
<name>A0A1H1SXU3_9ACTN</name>
<dbReference type="STRING" id="546871.SAMN04488543_1896"/>
<dbReference type="InterPro" id="IPR037175">
    <property type="entry name" value="KFase_sf"/>
</dbReference>
<protein>
    <submittedName>
        <fullName evidence="1">Kynurenine formamidase</fullName>
    </submittedName>
</protein>
<dbReference type="GO" id="GO:0019441">
    <property type="term" value="P:L-tryptophan catabolic process to kynurenine"/>
    <property type="evidence" value="ECO:0007669"/>
    <property type="project" value="InterPro"/>
</dbReference>
<dbReference type="GO" id="GO:0004061">
    <property type="term" value="F:arylformamidase activity"/>
    <property type="evidence" value="ECO:0007669"/>
    <property type="project" value="InterPro"/>
</dbReference>
<dbReference type="PANTHER" id="PTHR31118">
    <property type="entry name" value="CYCLASE-LIKE PROTEIN 2"/>
    <property type="match status" value="1"/>
</dbReference>
<dbReference type="SUPFAM" id="SSF102198">
    <property type="entry name" value="Putative cyclase"/>
    <property type="match status" value="1"/>
</dbReference>
<dbReference type="OrthoDB" id="7067800at2"/>
<reference evidence="1 2" key="1">
    <citation type="submission" date="2016-10" db="EMBL/GenBank/DDBJ databases">
        <authorList>
            <person name="de Groot N.N."/>
        </authorList>
    </citation>
    <scope>NUCLEOTIDE SEQUENCE [LARGE SCALE GENOMIC DNA]</scope>
    <source>
        <strain evidence="1 2">DSM 21741</strain>
    </source>
</reference>
<sequence length="287" mass="30652">MCTDIPPQTTDPAGAAPAPGARITRRTALLGSAGVATTGLLGVSSAPLAAADARRSRPRRHDHLDLTHTLGEDFPAFTPGEEAVRRPGNTFAADGYYQQRWDIYEHTGTHVDAPAHFNPDGRYVSELTPQELLVPAVVVSIARRAATDPDTVVTVADLREHERRHGRIGDGSAVLMYSGWGSKVPDPDAYRGAGTDGALHFPGFGADACEWLIRRRRIRALGVDTLSIDPGNSTTFETHTILNGAERYGIENLANLHRLPACGARISVGVIPFKQGSGGPAKVLASW</sequence>
<dbReference type="PANTHER" id="PTHR31118:SF12">
    <property type="entry name" value="CYCLASE-LIKE PROTEIN 2"/>
    <property type="match status" value="1"/>
</dbReference>
<accession>A0A1H1SXU3</accession>